<feature type="signal peptide" evidence="2">
    <location>
        <begin position="1"/>
        <end position="20"/>
    </location>
</feature>
<feature type="region of interest" description="Disordered" evidence="1">
    <location>
        <begin position="353"/>
        <end position="376"/>
    </location>
</feature>
<sequence>MIRRSARTTLAAAACGAVLATGLAACGTVQQLSAAEKVSKAFDAFGRSKSFSAKLSVDATPAQIEAFGAATGEEIDKEGAAALSAVSLSIAFSADKPLKDIQPSKGAGSGAAQPADPSVSASYTLTGKGGAPLVELRQVGGKAYARADLAGFAHLVGEDAAEVEGLAEGLPGALQNALKGQWVAFDPKVIEGADRPGRSTSGGAATPAPTLDPKVSENLTASLKDILAHDLSFEDKGKQDGKDRIIVTAPARKLTDDLLKAVEPLAKDIPNLGKLPKTAPTKVPDRPLALDVLLDGGTLSAVSFDLAQLEEKAAPGTPLPLRIAFGKDTPAVQAPTGATEIGSEDLAGLVGGLTSGGPLGSRHTGPGGAGGADGPVEPLTDAQVKELTRDGAMNEEQVRLYHAMGMSFQDIKDLADLHA</sequence>
<feature type="chain" id="PRO_5046911081" description="Lipoprotein" evidence="2">
    <location>
        <begin position="21"/>
        <end position="419"/>
    </location>
</feature>
<evidence type="ECO:0000256" key="1">
    <source>
        <dbReference type="SAM" id="MobiDB-lite"/>
    </source>
</evidence>
<accession>A0ABW0WVA8</accession>
<evidence type="ECO:0000313" key="3">
    <source>
        <dbReference type="EMBL" id="MFC5661473.1"/>
    </source>
</evidence>
<dbReference type="EMBL" id="JBHSOF010000001">
    <property type="protein sequence ID" value="MFC5661473.1"/>
    <property type="molecule type" value="Genomic_DNA"/>
</dbReference>
<proteinExistence type="predicted"/>
<dbReference type="Proteomes" id="UP001595975">
    <property type="component" value="Unassembled WGS sequence"/>
</dbReference>
<dbReference type="RefSeq" id="WP_380223033.1">
    <property type="nucleotide sequence ID" value="NZ_JBHSOF010000001.1"/>
</dbReference>
<feature type="compositionally biased region" description="Gly residues" evidence="1">
    <location>
        <begin position="353"/>
        <end position="373"/>
    </location>
</feature>
<keyword evidence="4" id="KW-1185">Reference proteome</keyword>
<organism evidence="3 4">
    <name type="scientific">Kitasatospora misakiensis</name>
    <dbReference type="NCBI Taxonomy" id="67330"/>
    <lineage>
        <taxon>Bacteria</taxon>
        <taxon>Bacillati</taxon>
        <taxon>Actinomycetota</taxon>
        <taxon>Actinomycetes</taxon>
        <taxon>Kitasatosporales</taxon>
        <taxon>Streptomycetaceae</taxon>
        <taxon>Kitasatospora</taxon>
    </lineage>
</organism>
<name>A0ABW0WVA8_9ACTN</name>
<evidence type="ECO:0008006" key="5">
    <source>
        <dbReference type="Google" id="ProtNLM"/>
    </source>
</evidence>
<reference evidence="4" key="1">
    <citation type="journal article" date="2019" name="Int. J. Syst. Evol. Microbiol.">
        <title>The Global Catalogue of Microorganisms (GCM) 10K type strain sequencing project: providing services to taxonomists for standard genome sequencing and annotation.</title>
        <authorList>
            <consortium name="The Broad Institute Genomics Platform"/>
            <consortium name="The Broad Institute Genome Sequencing Center for Infectious Disease"/>
            <person name="Wu L."/>
            <person name="Ma J."/>
        </authorList>
    </citation>
    <scope>NUCLEOTIDE SEQUENCE [LARGE SCALE GENOMIC DNA]</scope>
    <source>
        <strain evidence="4">CGMCC 4.1437</strain>
    </source>
</reference>
<comment type="caution">
    <text evidence="3">The sequence shown here is derived from an EMBL/GenBank/DDBJ whole genome shotgun (WGS) entry which is preliminary data.</text>
</comment>
<evidence type="ECO:0000256" key="2">
    <source>
        <dbReference type="SAM" id="SignalP"/>
    </source>
</evidence>
<protein>
    <recommendedName>
        <fullName evidence="5">Lipoprotein</fullName>
    </recommendedName>
</protein>
<keyword evidence="2" id="KW-0732">Signal</keyword>
<dbReference type="PROSITE" id="PS51257">
    <property type="entry name" value="PROKAR_LIPOPROTEIN"/>
    <property type="match status" value="1"/>
</dbReference>
<evidence type="ECO:0000313" key="4">
    <source>
        <dbReference type="Proteomes" id="UP001595975"/>
    </source>
</evidence>
<feature type="region of interest" description="Disordered" evidence="1">
    <location>
        <begin position="191"/>
        <end position="215"/>
    </location>
</feature>
<gene>
    <name evidence="3" type="ORF">ACFP3U_00600</name>
</gene>